<dbReference type="STRING" id="576137.A0A1L7X0G4"/>
<evidence type="ECO:0000256" key="1">
    <source>
        <dbReference type="ARBA" id="ARBA00006484"/>
    </source>
</evidence>
<keyword evidence="2" id="KW-0521">NADP</keyword>
<dbReference type="GO" id="GO:0016491">
    <property type="term" value="F:oxidoreductase activity"/>
    <property type="evidence" value="ECO:0007669"/>
    <property type="project" value="UniProtKB-KW"/>
</dbReference>
<dbReference type="InterPro" id="IPR051122">
    <property type="entry name" value="SDR_DHRS6-like"/>
</dbReference>
<dbReference type="AlphaFoldDB" id="A0A1L7X0G4"/>
<proteinExistence type="inferred from homology"/>
<dbReference type="InterPro" id="IPR036291">
    <property type="entry name" value="NAD(P)-bd_dom_sf"/>
</dbReference>
<evidence type="ECO:0000256" key="3">
    <source>
        <dbReference type="ARBA" id="ARBA00023002"/>
    </source>
</evidence>
<evidence type="ECO:0000256" key="2">
    <source>
        <dbReference type="ARBA" id="ARBA00022857"/>
    </source>
</evidence>
<dbReference type="OrthoDB" id="294295at2759"/>
<organism evidence="4 5">
    <name type="scientific">Phialocephala subalpina</name>
    <dbReference type="NCBI Taxonomy" id="576137"/>
    <lineage>
        <taxon>Eukaryota</taxon>
        <taxon>Fungi</taxon>
        <taxon>Dikarya</taxon>
        <taxon>Ascomycota</taxon>
        <taxon>Pezizomycotina</taxon>
        <taxon>Leotiomycetes</taxon>
        <taxon>Helotiales</taxon>
        <taxon>Mollisiaceae</taxon>
        <taxon>Phialocephala</taxon>
        <taxon>Phialocephala fortinii species complex</taxon>
    </lineage>
</organism>
<dbReference type="Gene3D" id="3.40.50.720">
    <property type="entry name" value="NAD(P)-binding Rossmann-like Domain"/>
    <property type="match status" value="1"/>
</dbReference>
<dbReference type="PANTHER" id="PTHR43477:SF1">
    <property type="entry name" value="DIHYDROANTICAPSIN 7-DEHYDROGENASE"/>
    <property type="match status" value="1"/>
</dbReference>
<keyword evidence="5" id="KW-1185">Reference proteome</keyword>
<dbReference type="PRINTS" id="PR00081">
    <property type="entry name" value="GDHRDH"/>
</dbReference>
<reference evidence="4 5" key="1">
    <citation type="submission" date="2016-03" db="EMBL/GenBank/DDBJ databases">
        <authorList>
            <person name="Ploux O."/>
        </authorList>
    </citation>
    <scope>NUCLEOTIDE SEQUENCE [LARGE SCALE GENOMIC DNA]</scope>
    <source>
        <strain evidence="4 5">UAMH 11012</strain>
    </source>
</reference>
<dbReference type="SUPFAM" id="SSF51735">
    <property type="entry name" value="NAD(P)-binding Rossmann-fold domains"/>
    <property type="match status" value="1"/>
</dbReference>
<sequence length="253" mass="26548">MPSIANHHILIIGGTSGMGFAVAELALSSGCIVAVASSSAVRVKSAIERLENSFPDKKSLISGYEIDLDTPDIEAHLTTLFKTVTSNGTKLLDHVILTAGRVPDAGPLIETNIIEALSKPQLPYAAQLSIGKLAPSYLKKSYTSSITLTGGRVADKPIPNYALYSTLASGLHGLVKALALELAPIRVNLVSPGATKTEMWGEMRDVIAEKMGEKALLGKVGSAEEVAECFGYLMRNGDATGTVVRSEGGAILQ</sequence>
<gene>
    <name evidence="4" type="ORF">PAC_08408</name>
</gene>
<comment type="similarity">
    <text evidence="1">Belongs to the short-chain dehydrogenases/reductases (SDR) family.</text>
</comment>
<dbReference type="EMBL" id="FJOG01000012">
    <property type="protein sequence ID" value="CZR58516.1"/>
    <property type="molecule type" value="Genomic_DNA"/>
</dbReference>
<dbReference type="InterPro" id="IPR002347">
    <property type="entry name" value="SDR_fam"/>
</dbReference>
<keyword evidence="3" id="KW-0560">Oxidoreductase</keyword>
<name>A0A1L7X0G4_9HELO</name>
<dbReference type="CDD" id="cd05233">
    <property type="entry name" value="SDR_c"/>
    <property type="match status" value="1"/>
</dbReference>
<dbReference type="Pfam" id="PF23441">
    <property type="entry name" value="SDR"/>
    <property type="match status" value="1"/>
</dbReference>
<dbReference type="InterPro" id="IPR057571">
    <property type="entry name" value="SDR_PhqE-like"/>
</dbReference>
<dbReference type="PANTHER" id="PTHR43477">
    <property type="entry name" value="DIHYDROANTICAPSIN 7-DEHYDROGENASE"/>
    <property type="match status" value="1"/>
</dbReference>
<dbReference type="Proteomes" id="UP000184330">
    <property type="component" value="Unassembled WGS sequence"/>
</dbReference>
<evidence type="ECO:0000313" key="5">
    <source>
        <dbReference type="Proteomes" id="UP000184330"/>
    </source>
</evidence>
<accession>A0A1L7X0G4</accession>
<evidence type="ECO:0000313" key="4">
    <source>
        <dbReference type="EMBL" id="CZR58516.1"/>
    </source>
</evidence>
<protein>
    <submittedName>
        <fullName evidence="4">Related to enoyl-[acyl-carrier-protein] reductase 1</fullName>
    </submittedName>
</protein>